<dbReference type="OMA" id="YQWSNSY"/>
<reference evidence="1" key="2">
    <citation type="submission" date="2025-09" db="UniProtKB">
        <authorList>
            <consortium name="Ensembl"/>
        </authorList>
    </citation>
    <scope>IDENTIFICATION</scope>
</reference>
<dbReference type="KEGG" id="acun:113488678"/>
<dbReference type="RefSeq" id="XP_026719764.1">
    <property type="nucleotide sequence ID" value="XM_026863963.1"/>
</dbReference>
<keyword evidence="2" id="KW-1185">Reference proteome</keyword>
<gene>
    <name evidence="1" type="primary">LOC113488678</name>
</gene>
<accession>A0A663M517</accession>
<name>A0A663M517_ATHCN</name>
<protein>
    <submittedName>
        <fullName evidence="1">Cornifin-A-like</fullName>
    </submittedName>
</protein>
<dbReference type="Ensembl" id="ENSACUT00000007428.1">
    <property type="protein sequence ID" value="ENSACUP00000006946.1"/>
    <property type="gene ID" value="ENSACUG00000004779.1"/>
</dbReference>
<organism evidence="1 2">
    <name type="scientific">Athene cunicularia</name>
    <name type="common">Burrowing owl</name>
    <name type="synonym">Speotyto cunicularia</name>
    <dbReference type="NCBI Taxonomy" id="194338"/>
    <lineage>
        <taxon>Eukaryota</taxon>
        <taxon>Metazoa</taxon>
        <taxon>Chordata</taxon>
        <taxon>Craniata</taxon>
        <taxon>Vertebrata</taxon>
        <taxon>Euteleostomi</taxon>
        <taxon>Archelosauria</taxon>
        <taxon>Archosauria</taxon>
        <taxon>Dinosauria</taxon>
        <taxon>Saurischia</taxon>
        <taxon>Theropoda</taxon>
        <taxon>Coelurosauria</taxon>
        <taxon>Aves</taxon>
        <taxon>Neognathae</taxon>
        <taxon>Neoaves</taxon>
        <taxon>Telluraves</taxon>
        <taxon>Strigiformes</taxon>
        <taxon>Strigidae</taxon>
        <taxon>Athene</taxon>
    </lineage>
</organism>
<evidence type="ECO:0000313" key="2">
    <source>
        <dbReference type="Proteomes" id="UP000472269"/>
    </source>
</evidence>
<sequence>MSYYGYQYKQQCYVPGGAKCATPVFTQCHHPGVRCGSCSACASKGAKVCTVRRTIQSGPRCSAPCSSRCVETHIVEDHSSSCSPRSPEPCTVAFPQPQLQGREHVCVSHCGQPGVTRCPQICAPAYTYQHSSCPYSYQWSNSYHYNCGQQ</sequence>
<dbReference type="GeneID" id="113488678"/>
<dbReference type="OrthoDB" id="9217611at2759"/>
<dbReference type="AlphaFoldDB" id="A0A663M517"/>
<dbReference type="Proteomes" id="UP000472269">
    <property type="component" value="Unplaced"/>
</dbReference>
<reference evidence="1" key="1">
    <citation type="submission" date="2025-08" db="UniProtKB">
        <authorList>
            <consortium name="Ensembl"/>
        </authorList>
    </citation>
    <scope>IDENTIFICATION</scope>
</reference>
<proteinExistence type="predicted"/>
<evidence type="ECO:0000313" key="1">
    <source>
        <dbReference type="Ensembl" id="ENSACUP00000006946.1"/>
    </source>
</evidence>